<dbReference type="PIRSF" id="PIRSF029347">
    <property type="entry name" value="RecF"/>
    <property type="match status" value="1"/>
</dbReference>
<dbReference type="OrthoDB" id="9815944at2"/>
<gene>
    <name evidence="3" type="ORF">XBLMG947_2079</name>
    <name evidence="2" type="ORF">XbrCFBP1976_09200</name>
</gene>
<evidence type="ECO:0000313" key="2">
    <source>
        <dbReference type="EMBL" id="PPV06987.1"/>
    </source>
</evidence>
<dbReference type="InterPro" id="IPR014555">
    <property type="entry name" value="RecF-like"/>
</dbReference>
<dbReference type="EMBL" id="MDCE01000011">
    <property type="protein sequence ID" value="PPV06987.1"/>
    <property type="molecule type" value="Genomic_DNA"/>
</dbReference>
<dbReference type="SUPFAM" id="SSF52540">
    <property type="entry name" value="P-loop containing nucleoside triphosphate hydrolases"/>
    <property type="match status" value="1"/>
</dbReference>
<dbReference type="Gene3D" id="3.40.50.300">
    <property type="entry name" value="P-loop containing nucleotide triphosphate hydrolases"/>
    <property type="match status" value="1"/>
</dbReference>
<dbReference type="GO" id="GO:0016887">
    <property type="term" value="F:ATP hydrolysis activity"/>
    <property type="evidence" value="ECO:0007669"/>
    <property type="project" value="InterPro"/>
</dbReference>
<keyword evidence="5" id="KW-1185">Reference proteome</keyword>
<evidence type="ECO:0000313" key="4">
    <source>
        <dbReference type="Proteomes" id="UP000092503"/>
    </source>
</evidence>
<dbReference type="Proteomes" id="UP000239710">
    <property type="component" value="Unassembled WGS sequence"/>
</dbReference>
<dbReference type="RefSeq" id="WP_065468368.1">
    <property type="nucleotide sequence ID" value="NZ_FLTX01000032.1"/>
</dbReference>
<accession>A0A1C3NLJ9</accession>
<dbReference type="Pfam" id="PF13304">
    <property type="entry name" value="AAA_21"/>
    <property type="match status" value="1"/>
</dbReference>
<organism evidence="3 4">
    <name type="scientific">Xanthomonas bromi</name>
    <dbReference type="NCBI Taxonomy" id="56449"/>
    <lineage>
        <taxon>Bacteria</taxon>
        <taxon>Pseudomonadati</taxon>
        <taxon>Pseudomonadota</taxon>
        <taxon>Gammaproteobacteria</taxon>
        <taxon>Lysobacterales</taxon>
        <taxon>Lysobacteraceae</taxon>
        <taxon>Xanthomonas</taxon>
    </lineage>
</organism>
<dbReference type="PANTHER" id="PTHR40396">
    <property type="entry name" value="ATPASE-LIKE PROTEIN"/>
    <property type="match status" value="1"/>
</dbReference>
<dbReference type="AlphaFoldDB" id="A0A1C3NLJ9"/>
<dbReference type="EMBL" id="FLTX01000032">
    <property type="protein sequence ID" value="SBV51292.1"/>
    <property type="molecule type" value="Genomic_DNA"/>
</dbReference>
<dbReference type="InterPro" id="IPR027417">
    <property type="entry name" value="P-loop_NTPase"/>
</dbReference>
<dbReference type="PANTHER" id="PTHR40396:SF1">
    <property type="entry name" value="ATPASE AAA-TYPE CORE DOMAIN-CONTAINING PROTEIN"/>
    <property type="match status" value="1"/>
</dbReference>
<reference evidence="2 5" key="2">
    <citation type="submission" date="2016-08" db="EMBL/GenBank/DDBJ databases">
        <title>Evolution of the type three secretion system and type three effector repertoires in Xanthomonas.</title>
        <authorList>
            <person name="Merda D."/>
            <person name="Briand M."/>
            <person name="Bosis E."/>
            <person name="Rousseau C."/>
            <person name="Portier P."/>
            <person name="Jacques M.-A."/>
            <person name="Fischer-Le Saux M."/>
        </authorList>
    </citation>
    <scope>NUCLEOTIDE SEQUENCE [LARGE SCALE GENOMIC DNA]</scope>
    <source>
        <strain evidence="2 5">CFBP1976</strain>
    </source>
</reference>
<evidence type="ECO:0000313" key="5">
    <source>
        <dbReference type="Proteomes" id="UP000239710"/>
    </source>
</evidence>
<dbReference type="Proteomes" id="UP000092503">
    <property type="component" value="Unassembled WGS sequence"/>
</dbReference>
<feature type="domain" description="ATPase AAA-type core" evidence="1">
    <location>
        <begin position="26"/>
        <end position="343"/>
    </location>
</feature>
<dbReference type="GO" id="GO:0005524">
    <property type="term" value="F:ATP binding"/>
    <property type="evidence" value="ECO:0007669"/>
    <property type="project" value="InterPro"/>
</dbReference>
<name>A0A1C3NLJ9_9XANT</name>
<protein>
    <submittedName>
        <fullName evidence="2">Chromosome segregation protein SMC</fullName>
    </submittedName>
</protein>
<evidence type="ECO:0000313" key="3">
    <source>
        <dbReference type="EMBL" id="SBV51292.1"/>
    </source>
</evidence>
<sequence length="397" mass="45526">MKIESIRLRNFKAFRDVHLKDMPSFLIVVGANGSGKSTLFDVFGFLHDCLKGNVRQALDKRGRFREVLSRGCDPTVDSILIELQYRMEITGVERLVTYSIEIGEETGTPIVQRELLRYKRGRYGSPYHFLNFSKGEGYAITNEEDFKKPDEELDRESQKVSPDTLAIKGLGQFERFKAANAFRQLIENWHVSDFHINAARGRKEATGDSEHLSESGDNLPLVAQYMNERHPQVFRRILDIMARRVPGVASVEPKLMDDGYLTLRFQDGSFKTPFLDRYVSDGTIKMFAYLVLLYDPAPHPLLCVEEPENQLYPQLMTELAEEFRMYAERGGQVLVSTHSPDFLNSAELDEACWLVKRNGCTEVHRARDNQQISSYVKEGDQLGYLWKQGFFDGVDPQ</sequence>
<dbReference type="STRING" id="56449.XBLMG947_2079"/>
<reference evidence="3 4" key="1">
    <citation type="submission" date="2016-06" db="EMBL/GenBank/DDBJ databases">
        <authorList>
            <person name="Kjaerup R.B."/>
            <person name="Dalgaard T.S."/>
            <person name="Juul-Madsen H.R."/>
        </authorList>
    </citation>
    <scope>NUCLEOTIDE SEQUENCE [LARGE SCALE GENOMIC DNA]</scope>
    <source>
        <strain evidence="3">LMG947</strain>
    </source>
</reference>
<dbReference type="InterPro" id="IPR003959">
    <property type="entry name" value="ATPase_AAA_core"/>
</dbReference>
<evidence type="ECO:0000259" key="1">
    <source>
        <dbReference type="Pfam" id="PF13304"/>
    </source>
</evidence>
<proteinExistence type="predicted"/>